<dbReference type="Gene3D" id="3.40.50.720">
    <property type="entry name" value="NAD(P)-binding Rossmann-like Domain"/>
    <property type="match status" value="1"/>
</dbReference>
<dbReference type="SUPFAM" id="SSF51735">
    <property type="entry name" value="NAD(P)-binding Rossmann-fold domains"/>
    <property type="match status" value="1"/>
</dbReference>
<protein>
    <recommendedName>
        <fullName evidence="1">NmrA-like domain-containing protein</fullName>
    </recommendedName>
</protein>
<sequence length="43" mass="4408">MTILVTGATGDIGRRVVDGLVGAGQRVRAMVRDHAADFPGEAA</sequence>
<keyword evidence="3" id="KW-1185">Reference proteome</keyword>
<dbReference type="EMBL" id="BOOH01000035">
    <property type="protein sequence ID" value="GIH77787.1"/>
    <property type="molecule type" value="Genomic_DNA"/>
</dbReference>
<name>A0A8J3RPZ6_9ACTN</name>
<evidence type="ECO:0000313" key="2">
    <source>
        <dbReference type="EMBL" id="GIH77787.1"/>
    </source>
</evidence>
<organism evidence="2 3">
    <name type="scientific">Planobispora longispora</name>
    <dbReference type="NCBI Taxonomy" id="28887"/>
    <lineage>
        <taxon>Bacteria</taxon>
        <taxon>Bacillati</taxon>
        <taxon>Actinomycetota</taxon>
        <taxon>Actinomycetes</taxon>
        <taxon>Streptosporangiales</taxon>
        <taxon>Streptosporangiaceae</taxon>
        <taxon>Planobispora</taxon>
    </lineage>
</organism>
<dbReference type="AlphaFoldDB" id="A0A8J3RPZ6"/>
<comment type="caution">
    <text evidence="2">The sequence shown here is derived from an EMBL/GenBank/DDBJ whole genome shotgun (WGS) entry which is preliminary data.</text>
</comment>
<proteinExistence type="predicted"/>
<feature type="domain" description="NmrA-like" evidence="1">
    <location>
        <begin position="2"/>
        <end position="34"/>
    </location>
</feature>
<dbReference type="RefSeq" id="WP_203892351.1">
    <property type="nucleotide sequence ID" value="NZ_BOOH01000035.1"/>
</dbReference>
<dbReference type="Pfam" id="PF05368">
    <property type="entry name" value="NmrA"/>
    <property type="match status" value="1"/>
</dbReference>
<evidence type="ECO:0000259" key="1">
    <source>
        <dbReference type="Pfam" id="PF05368"/>
    </source>
</evidence>
<accession>A0A8J3RPZ6</accession>
<dbReference type="InterPro" id="IPR008030">
    <property type="entry name" value="NmrA-like"/>
</dbReference>
<gene>
    <name evidence="2" type="ORF">Plo01_42160</name>
</gene>
<dbReference type="InterPro" id="IPR036291">
    <property type="entry name" value="NAD(P)-bd_dom_sf"/>
</dbReference>
<dbReference type="Proteomes" id="UP000616724">
    <property type="component" value="Unassembled WGS sequence"/>
</dbReference>
<reference evidence="2 3" key="1">
    <citation type="submission" date="2021-01" db="EMBL/GenBank/DDBJ databases">
        <title>Whole genome shotgun sequence of Planobispora longispora NBRC 13918.</title>
        <authorList>
            <person name="Komaki H."/>
            <person name="Tamura T."/>
        </authorList>
    </citation>
    <scope>NUCLEOTIDE SEQUENCE [LARGE SCALE GENOMIC DNA]</scope>
    <source>
        <strain evidence="2 3">NBRC 13918</strain>
    </source>
</reference>
<evidence type="ECO:0000313" key="3">
    <source>
        <dbReference type="Proteomes" id="UP000616724"/>
    </source>
</evidence>